<keyword evidence="3" id="KW-1185">Reference proteome</keyword>
<gene>
    <name evidence="2" type="ordered locus">KSE_65800</name>
</gene>
<reference evidence="2 3" key="1">
    <citation type="journal article" date="2010" name="DNA Res.">
        <title>Genome sequence of Kitasatospora setae NBRC 14216T: an evolutionary snapshot of the family Streptomycetaceae.</title>
        <authorList>
            <person name="Ichikawa N."/>
            <person name="Oguchi A."/>
            <person name="Ikeda H."/>
            <person name="Ishikawa J."/>
            <person name="Kitani S."/>
            <person name="Watanabe Y."/>
            <person name="Nakamura S."/>
            <person name="Katano Y."/>
            <person name="Kishi E."/>
            <person name="Sasagawa M."/>
            <person name="Ankai A."/>
            <person name="Fukui S."/>
            <person name="Hashimoto Y."/>
            <person name="Kamata S."/>
            <person name="Otoguro M."/>
            <person name="Tanikawa S."/>
            <person name="Nihira T."/>
            <person name="Horinouchi S."/>
            <person name="Ohnishi Y."/>
            <person name="Hayakawa M."/>
            <person name="Kuzuyama T."/>
            <person name="Arisawa A."/>
            <person name="Nomoto F."/>
            <person name="Miura H."/>
            <person name="Takahashi Y."/>
            <person name="Fujita N."/>
        </authorList>
    </citation>
    <scope>NUCLEOTIDE SEQUENCE [LARGE SCALE GENOMIC DNA]</scope>
    <source>
        <strain evidence="3">ATCC 33774 / DSM 43861 / JCM 3304 / KCC A-0304 / NBRC 14216 / KM-6054</strain>
    </source>
</reference>
<evidence type="ECO:0000313" key="2">
    <source>
        <dbReference type="EMBL" id="BAJ32339.1"/>
    </source>
</evidence>
<dbReference type="STRING" id="452652.KSE_65800"/>
<dbReference type="KEGG" id="ksk:KSE_65800"/>
<feature type="compositionally biased region" description="Low complexity" evidence="1">
    <location>
        <begin position="204"/>
        <end position="243"/>
    </location>
</feature>
<feature type="region of interest" description="Disordered" evidence="1">
    <location>
        <begin position="192"/>
        <end position="249"/>
    </location>
</feature>
<dbReference type="RefSeq" id="WP_014139635.1">
    <property type="nucleotide sequence ID" value="NC_016109.1"/>
</dbReference>
<organism evidence="2 3">
    <name type="scientific">Kitasatospora setae (strain ATCC 33774 / DSM 43861 / JCM 3304 / KCC A-0304 / NBRC 14216 / KM-6054)</name>
    <name type="common">Streptomyces setae</name>
    <dbReference type="NCBI Taxonomy" id="452652"/>
    <lineage>
        <taxon>Bacteria</taxon>
        <taxon>Bacillati</taxon>
        <taxon>Actinomycetota</taxon>
        <taxon>Actinomycetes</taxon>
        <taxon>Kitasatosporales</taxon>
        <taxon>Streptomycetaceae</taxon>
        <taxon>Kitasatospora</taxon>
    </lineage>
</organism>
<dbReference type="PATRIC" id="fig|452652.3.peg.6606"/>
<protein>
    <submittedName>
        <fullName evidence="2">Uncharacterized protein</fullName>
    </submittedName>
</protein>
<dbReference type="EMBL" id="AP010968">
    <property type="protein sequence ID" value="BAJ32339.1"/>
    <property type="molecule type" value="Genomic_DNA"/>
</dbReference>
<dbReference type="HOGENOM" id="CLU_078240_0_0_11"/>
<dbReference type="AlphaFoldDB" id="E4N2F5"/>
<dbReference type="eggNOG" id="ENOG502ZP4K">
    <property type="taxonomic scope" value="Bacteria"/>
</dbReference>
<sequence>MADLQVDPAALEMTAKGINDAITELEAVGFAEAAGTGRGFSYLEMTGMEIGSQRCKDAFDDFCERWALRVRELVQEGNEIADRLNLSAGLYHQQEEYLNNALKYAVNAGMGNPNLTEDQVSAQSWGQTWSDNAYTQFANADYSADSMRAAMVHSEASMKGLQADFDRTVLEDEDAAKAADARANALNEQYRQMPGATPAPPVPGQAEAAQPAQSAGAAGAAQSAGAAGAAQSAGAAGAAQSAGAAGGQW</sequence>
<accession>E4N2F5</accession>
<evidence type="ECO:0000313" key="3">
    <source>
        <dbReference type="Proteomes" id="UP000007076"/>
    </source>
</evidence>
<name>E4N2F5_KITSK</name>
<proteinExistence type="predicted"/>
<dbReference type="Proteomes" id="UP000007076">
    <property type="component" value="Chromosome"/>
</dbReference>
<evidence type="ECO:0000256" key="1">
    <source>
        <dbReference type="SAM" id="MobiDB-lite"/>
    </source>
</evidence>